<sequence length="210" mass="24293">MVDETSNSAVVLLCGIPASGKSTLSKEIHRYVQKTRGDTIHVIYICYDNFIPRDLNLNNAFAGSQLADKLCEEDIAKEQTNSRSDSNAIESSNYSLWKHYRRILLVAVDRLLNIMKNKNNEFRFNSDDSTSEIEGLPPFHMFWKTFQENLSKEITNCSCFSPNDCRLTDTAHIILVDDNMFYHSMRYEYIQLARKCKSIFVPIFFTISFL</sequence>
<dbReference type="GO" id="GO:0000049">
    <property type="term" value="F:tRNA binding"/>
    <property type="evidence" value="ECO:0007669"/>
    <property type="project" value="TreeGrafter"/>
</dbReference>
<name>A0AAD9R381_ACRCE</name>
<evidence type="ECO:0000256" key="1">
    <source>
        <dbReference type="ARBA" id="ARBA00022737"/>
    </source>
</evidence>
<accession>A0AAD9R381</accession>
<dbReference type="AlphaFoldDB" id="A0AAD9R381"/>
<comment type="caution">
    <text evidence="3">The sequence shown here is derived from an EMBL/GenBank/DDBJ whole genome shotgun (WGS) entry which is preliminary data.</text>
</comment>
<gene>
    <name evidence="3" type="ORF">P5673_002559</name>
</gene>
<reference evidence="3" key="1">
    <citation type="journal article" date="2023" name="G3 (Bethesda)">
        <title>Whole genome assembly and annotation of the endangered Caribbean coral Acropora cervicornis.</title>
        <authorList>
            <person name="Selwyn J.D."/>
            <person name="Vollmer S.V."/>
        </authorList>
    </citation>
    <scope>NUCLEOTIDE SEQUENCE</scope>
    <source>
        <strain evidence="3">K2</strain>
    </source>
</reference>
<dbReference type="GO" id="GO:0016301">
    <property type="term" value="F:kinase activity"/>
    <property type="evidence" value="ECO:0007669"/>
    <property type="project" value="TreeGrafter"/>
</dbReference>
<dbReference type="Pfam" id="PF24883">
    <property type="entry name" value="NPHP3_N"/>
    <property type="match status" value="1"/>
</dbReference>
<organism evidence="3 4">
    <name type="scientific">Acropora cervicornis</name>
    <name type="common">Staghorn coral</name>
    <dbReference type="NCBI Taxonomy" id="6130"/>
    <lineage>
        <taxon>Eukaryota</taxon>
        <taxon>Metazoa</taxon>
        <taxon>Cnidaria</taxon>
        <taxon>Anthozoa</taxon>
        <taxon>Hexacorallia</taxon>
        <taxon>Scleractinia</taxon>
        <taxon>Astrocoeniina</taxon>
        <taxon>Acroporidae</taxon>
        <taxon>Acropora</taxon>
    </lineage>
</organism>
<dbReference type="InterPro" id="IPR052648">
    <property type="entry name" value="Ser-tRNA(Sec)_kinase"/>
</dbReference>
<dbReference type="EMBL" id="JARQWQ010000004">
    <property type="protein sequence ID" value="KAK2572332.1"/>
    <property type="molecule type" value="Genomic_DNA"/>
</dbReference>
<dbReference type="Gene3D" id="3.40.50.300">
    <property type="entry name" value="P-loop containing nucleotide triphosphate hydrolases"/>
    <property type="match status" value="1"/>
</dbReference>
<dbReference type="InterPro" id="IPR056884">
    <property type="entry name" value="NPHP3-like_N"/>
</dbReference>
<keyword evidence="1" id="KW-0677">Repeat</keyword>
<reference evidence="3" key="2">
    <citation type="journal article" date="2023" name="Science">
        <title>Genomic signatures of disease resistance in endangered staghorn corals.</title>
        <authorList>
            <person name="Vollmer S.V."/>
            <person name="Selwyn J.D."/>
            <person name="Despard B.A."/>
            <person name="Roesel C.L."/>
        </authorList>
    </citation>
    <scope>NUCLEOTIDE SEQUENCE</scope>
    <source>
        <strain evidence="3">K2</strain>
    </source>
</reference>
<evidence type="ECO:0000313" key="3">
    <source>
        <dbReference type="EMBL" id="KAK2572332.1"/>
    </source>
</evidence>
<evidence type="ECO:0000259" key="2">
    <source>
        <dbReference type="Pfam" id="PF24883"/>
    </source>
</evidence>
<protein>
    <recommendedName>
        <fullName evidence="2">Nephrocystin 3-like N-terminal domain-containing protein</fullName>
    </recommendedName>
</protein>
<evidence type="ECO:0000313" key="4">
    <source>
        <dbReference type="Proteomes" id="UP001249851"/>
    </source>
</evidence>
<feature type="domain" description="Nephrocystin 3-like N-terminal" evidence="2">
    <location>
        <begin position="3"/>
        <end position="105"/>
    </location>
</feature>
<dbReference type="Proteomes" id="UP001249851">
    <property type="component" value="Unassembled WGS sequence"/>
</dbReference>
<proteinExistence type="predicted"/>
<keyword evidence="4" id="KW-1185">Reference proteome</keyword>
<dbReference type="SUPFAM" id="SSF52540">
    <property type="entry name" value="P-loop containing nucleoside triphosphate hydrolases"/>
    <property type="match status" value="1"/>
</dbReference>
<dbReference type="InterPro" id="IPR027417">
    <property type="entry name" value="P-loop_NTPase"/>
</dbReference>
<dbReference type="PANTHER" id="PTHR20873:SF0">
    <property type="entry name" value="L-SERYL-TRNA(SEC) KINASE"/>
    <property type="match status" value="1"/>
</dbReference>
<dbReference type="PANTHER" id="PTHR20873">
    <property type="entry name" value="L-SERYL-TRNA(SEC) KINASE"/>
    <property type="match status" value="1"/>
</dbReference>